<feature type="transmembrane region" description="Helical" evidence="1">
    <location>
        <begin position="150"/>
        <end position="175"/>
    </location>
</feature>
<feature type="transmembrane region" description="Helical" evidence="1">
    <location>
        <begin position="86"/>
        <end position="108"/>
    </location>
</feature>
<feature type="transmembrane region" description="Helical" evidence="1">
    <location>
        <begin position="20"/>
        <end position="38"/>
    </location>
</feature>
<name>A0ABY0INN4_9RHOO</name>
<keyword evidence="1" id="KW-0812">Transmembrane</keyword>
<comment type="caution">
    <text evidence="2">The sequence shown here is derived from an EMBL/GenBank/DDBJ whole genome shotgun (WGS) entry which is preliminary data.</text>
</comment>
<organism evidence="2 3">
    <name type="scientific">Azospira oryzae</name>
    <dbReference type="NCBI Taxonomy" id="146939"/>
    <lineage>
        <taxon>Bacteria</taxon>
        <taxon>Pseudomonadati</taxon>
        <taxon>Pseudomonadota</taxon>
        <taxon>Betaproteobacteria</taxon>
        <taxon>Rhodocyclales</taxon>
        <taxon>Rhodocyclaceae</taxon>
        <taxon>Azospira</taxon>
    </lineage>
</organism>
<accession>A0ABY0INN4</accession>
<feature type="transmembrane region" description="Helical" evidence="1">
    <location>
        <begin position="187"/>
        <end position="207"/>
    </location>
</feature>
<feature type="transmembrane region" description="Helical" evidence="1">
    <location>
        <begin position="281"/>
        <end position="303"/>
    </location>
</feature>
<dbReference type="Proteomes" id="UP000292136">
    <property type="component" value="Unassembled WGS sequence"/>
</dbReference>
<feature type="transmembrane region" description="Helical" evidence="1">
    <location>
        <begin position="391"/>
        <end position="411"/>
    </location>
</feature>
<keyword evidence="1" id="KW-1133">Transmembrane helix</keyword>
<dbReference type="EMBL" id="SHKM01000003">
    <property type="protein sequence ID" value="RZT75706.1"/>
    <property type="molecule type" value="Genomic_DNA"/>
</dbReference>
<feature type="transmembrane region" description="Helical" evidence="1">
    <location>
        <begin position="248"/>
        <end position="269"/>
    </location>
</feature>
<protein>
    <recommendedName>
        <fullName evidence="4">Permease</fullName>
    </recommendedName>
</protein>
<evidence type="ECO:0000313" key="3">
    <source>
        <dbReference type="Proteomes" id="UP000292136"/>
    </source>
</evidence>
<dbReference type="RefSeq" id="WP_130460029.1">
    <property type="nucleotide sequence ID" value="NZ_SHKM01000003.1"/>
</dbReference>
<evidence type="ECO:0000313" key="2">
    <source>
        <dbReference type="EMBL" id="RZT75706.1"/>
    </source>
</evidence>
<feature type="transmembrane region" description="Helical" evidence="1">
    <location>
        <begin position="315"/>
        <end position="345"/>
    </location>
</feature>
<gene>
    <name evidence="2" type="ORF">EV678_2892</name>
</gene>
<feature type="transmembrane region" description="Helical" evidence="1">
    <location>
        <begin position="114"/>
        <end position="138"/>
    </location>
</feature>
<proteinExistence type="predicted"/>
<evidence type="ECO:0008006" key="4">
    <source>
        <dbReference type="Google" id="ProtNLM"/>
    </source>
</evidence>
<feature type="transmembrane region" description="Helical" evidence="1">
    <location>
        <begin position="50"/>
        <end position="74"/>
    </location>
</feature>
<reference evidence="2 3" key="1">
    <citation type="submission" date="2019-02" db="EMBL/GenBank/DDBJ databases">
        <title>Genomic Encyclopedia of Type Strains, Phase IV (KMG-IV): sequencing the most valuable type-strain genomes for metagenomic binning, comparative biology and taxonomic classification.</title>
        <authorList>
            <person name="Goeker M."/>
        </authorList>
    </citation>
    <scope>NUCLEOTIDE SEQUENCE [LARGE SCALE GENOMIC DNA]</scope>
    <source>
        <strain evidence="2 3">DSM 21223</strain>
    </source>
</reference>
<sequence length="432" mass="45719">MQAMLSFDQAPPLAAPLRFFLTAPLFAAAAGLLLLILGPELLASRWTAGALAFTHLLTAGFMLQTMVGALLQILPVATGAGVARPLGVARAVHGLLTLGLLFLVGGFLTYRSELFQGALLCLGGGVLIFLVAVGRALAQIPMGSTIQWALKLAVAGLGVTVLLGLSMLVNLAWGLSWPLLEITGIHLAWGLVGWGVLLLSGVAYVVVPMFLLTPAFPGWLTRLLAPLLFLLLALWSGAEAAGWGGAPLLAALVAAGCGTFALATLWLLVRSKRARLDATQRYWRLGLACAVGGAALWAVGQLWPALGLWPGLPLLLGMLLLVGGFMSVITGMLYKIVPFLIWLHLQNAGQGRVLAPNMKRILAESAMARQMAAHAASLALLLAAVVRPAWFAWPAGLALLLSNLWLLVNLWRCLQVYRRHLRHIGEQLAAAA</sequence>
<keyword evidence="1" id="KW-0472">Membrane</keyword>
<feature type="transmembrane region" description="Helical" evidence="1">
    <location>
        <begin position="366"/>
        <end position="385"/>
    </location>
</feature>
<keyword evidence="3" id="KW-1185">Reference proteome</keyword>
<evidence type="ECO:0000256" key="1">
    <source>
        <dbReference type="SAM" id="Phobius"/>
    </source>
</evidence>